<feature type="non-terminal residue" evidence="1">
    <location>
        <position position="1"/>
    </location>
</feature>
<reference evidence="1" key="1">
    <citation type="submission" date="2020-06" db="EMBL/GenBank/DDBJ databases">
        <title>WGS assembly of Ceratodon purpureus strain R40.</title>
        <authorList>
            <person name="Carey S.B."/>
            <person name="Jenkins J."/>
            <person name="Shu S."/>
            <person name="Lovell J.T."/>
            <person name="Sreedasyam A."/>
            <person name="Maumus F."/>
            <person name="Tiley G.P."/>
            <person name="Fernandez-Pozo N."/>
            <person name="Barry K."/>
            <person name="Chen C."/>
            <person name="Wang M."/>
            <person name="Lipzen A."/>
            <person name="Daum C."/>
            <person name="Saski C.A."/>
            <person name="Payton A.C."/>
            <person name="Mcbreen J.C."/>
            <person name="Conrad R.E."/>
            <person name="Kollar L.M."/>
            <person name="Olsson S."/>
            <person name="Huttunen S."/>
            <person name="Landis J.B."/>
            <person name="Wickett N.J."/>
            <person name="Johnson M.G."/>
            <person name="Rensing S.A."/>
            <person name="Grimwood J."/>
            <person name="Schmutz J."/>
            <person name="Mcdaniel S.F."/>
        </authorList>
    </citation>
    <scope>NUCLEOTIDE SEQUENCE</scope>
    <source>
        <strain evidence="1">R40</strain>
    </source>
</reference>
<evidence type="ECO:0000313" key="2">
    <source>
        <dbReference type="Proteomes" id="UP000822688"/>
    </source>
</evidence>
<organism evidence="1 2">
    <name type="scientific">Ceratodon purpureus</name>
    <name type="common">Fire moss</name>
    <name type="synonym">Dicranum purpureum</name>
    <dbReference type="NCBI Taxonomy" id="3225"/>
    <lineage>
        <taxon>Eukaryota</taxon>
        <taxon>Viridiplantae</taxon>
        <taxon>Streptophyta</taxon>
        <taxon>Embryophyta</taxon>
        <taxon>Bryophyta</taxon>
        <taxon>Bryophytina</taxon>
        <taxon>Bryopsida</taxon>
        <taxon>Dicranidae</taxon>
        <taxon>Pseudoditrichales</taxon>
        <taxon>Ditrichaceae</taxon>
        <taxon>Ceratodon</taxon>
    </lineage>
</organism>
<dbReference type="Proteomes" id="UP000822688">
    <property type="component" value="Chromosome 10"/>
</dbReference>
<proteinExistence type="predicted"/>
<name>A0A8T0GI53_CERPU</name>
<sequence>HISSFTTAYSPLSPIRGLYVKLRSSLQDMADNEELTVSRKQLKMGSKIAAEGQSGNYGANFEGDSRAFVSKVFNDDTSLGDLKRLDTTSVLIMISVETRIGLEAFG</sequence>
<comment type="caution">
    <text evidence="1">The sequence shown here is derived from an EMBL/GenBank/DDBJ whole genome shotgun (WGS) entry which is preliminary data.</text>
</comment>
<accession>A0A8T0GI53</accession>
<gene>
    <name evidence="1" type="ORF">KC19_10G083800</name>
</gene>
<evidence type="ECO:0000313" key="1">
    <source>
        <dbReference type="EMBL" id="KAG0559166.1"/>
    </source>
</evidence>
<dbReference type="AlphaFoldDB" id="A0A8T0GI53"/>
<protein>
    <submittedName>
        <fullName evidence="1">Uncharacterized protein</fullName>
    </submittedName>
</protein>
<keyword evidence="2" id="KW-1185">Reference proteome</keyword>
<dbReference type="EMBL" id="CM026431">
    <property type="protein sequence ID" value="KAG0559166.1"/>
    <property type="molecule type" value="Genomic_DNA"/>
</dbReference>